<evidence type="ECO:0000313" key="4">
    <source>
        <dbReference type="Proteomes" id="UP001589773"/>
    </source>
</evidence>
<dbReference type="EMBL" id="JBHLWP010000016">
    <property type="protein sequence ID" value="MFC0253863.1"/>
    <property type="molecule type" value="Genomic_DNA"/>
</dbReference>
<accession>A0ABV6FJZ6</accession>
<feature type="domain" description="Rap1a immunity protein" evidence="2">
    <location>
        <begin position="60"/>
        <end position="132"/>
    </location>
</feature>
<reference evidence="3 4" key="1">
    <citation type="submission" date="2024-09" db="EMBL/GenBank/DDBJ databases">
        <authorList>
            <person name="Sun Q."/>
            <person name="Mori K."/>
        </authorList>
    </citation>
    <scope>NUCLEOTIDE SEQUENCE [LARGE SCALE GENOMIC DNA]</scope>
    <source>
        <strain evidence="3 4">CCM 7792</strain>
    </source>
</reference>
<feature type="chain" id="PRO_5045769366" evidence="1">
    <location>
        <begin position="18"/>
        <end position="140"/>
    </location>
</feature>
<dbReference type="Pfam" id="PF18602">
    <property type="entry name" value="Rap1a"/>
    <property type="match status" value="1"/>
</dbReference>
<evidence type="ECO:0000256" key="1">
    <source>
        <dbReference type="SAM" id="SignalP"/>
    </source>
</evidence>
<dbReference type="Proteomes" id="UP001589773">
    <property type="component" value="Unassembled WGS sequence"/>
</dbReference>
<feature type="signal peptide" evidence="1">
    <location>
        <begin position="1"/>
        <end position="17"/>
    </location>
</feature>
<comment type="caution">
    <text evidence="3">The sequence shown here is derived from an EMBL/GenBank/DDBJ whole genome shotgun (WGS) entry which is preliminary data.</text>
</comment>
<evidence type="ECO:0000313" key="3">
    <source>
        <dbReference type="EMBL" id="MFC0253863.1"/>
    </source>
</evidence>
<keyword evidence="1" id="KW-0732">Signal</keyword>
<gene>
    <name evidence="3" type="ORF">ACFFJK_18345</name>
</gene>
<dbReference type="Gene3D" id="1.10.890.40">
    <property type="match status" value="1"/>
</dbReference>
<name>A0ABV6FJZ6_9BURK</name>
<proteinExistence type="predicted"/>
<organism evidence="3 4">
    <name type="scientific">Massilia consociata</name>
    <dbReference type="NCBI Taxonomy" id="760117"/>
    <lineage>
        <taxon>Bacteria</taxon>
        <taxon>Pseudomonadati</taxon>
        <taxon>Pseudomonadota</taxon>
        <taxon>Betaproteobacteria</taxon>
        <taxon>Burkholderiales</taxon>
        <taxon>Oxalobacteraceae</taxon>
        <taxon>Telluria group</taxon>
        <taxon>Massilia</taxon>
    </lineage>
</organism>
<evidence type="ECO:0000259" key="2">
    <source>
        <dbReference type="Pfam" id="PF18602"/>
    </source>
</evidence>
<protein>
    <submittedName>
        <fullName evidence="3">Rap1a/Tai family immunity protein</fullName>
    </submittedName>
</protein>
<dbReference type="RefSeq" id="WP_379681048.1">
    <property type="nucleotide sequence ID" value="NZ_JBHLWP010000016.1"/>
</dbReference>
<dbReference type="InterPro" id="IPR041238">
    <property type="entry name" value="Rap1a"/>
</dbReference>
<keyword evidence="4" id="KW-1185">Reference proteome</keyword>
<sequence>MRKLTLLCLVIAYPCLAQPTTKTPWMTGERLVKLLGNMDPARVSWTPDSPFRTRAIAAEYLDMSNGEFVHGYIQAVHDATEGRDWCEDQRYKPKPHELEDDARRALQKMPDAQLRRNAAELIVEVWRQKWPCPAGQRRSK</sequence>